<evidence type="ECO:0000313" key="4">
    <source>
        <dbReference type="Proteomes" id="UP000663879"/>
    </source>
</evidence>
<accession>A0A813VEP8</accession>
<gene>
    <name evidence="3" type="ORF">OXX778_LOCUS8623</name>
</gene>
<sequence>MFSSIKKLGLKNSSILTQISFKSTNENDNHLLKLLLNRSRFNHDKKSNPIRRKCQLTTSAKTQCDFGFVFDIDGVLVRGKTLLPQTKHMIKLLTDKHGNFKIPTIFLTNAGNELKGSKAAKMSKLLGIKIEPDQVVMSHSPLKLLKNFHNKRCLISGQGPVVEIAKNLGFTSVITIDELRQYHPNLDVVDHKRRNFAPCVLGRYFPPIEAIVLFGESIRWETSLQLILDVIMSNGFVDHAPKRFPDNHLPILACNADMVWMAEATMPRFGHGTFLHCLEQIYEKLSGRELKYSAIVGKPNEISYYYAENVLNEHAQSIGFTNPIKRMYAIGDNLDTDIYGANIYNQILVNNKRSREKKLLKQENSNQSIEESSEEFLSQAESITSILVRTGVFQGDINDHNVNMALAHKDMILDASLIKPHIISDDCLQAVKTVFEIENFKHD</sequence>
<evidence type="ECO:0000256" key="1">
    <source>
        <dbReference type="ARBA" id="ARBA00022729"/>
    </source>
</evidence>
<protein>
    <recommendedName>
        <fullName evidence="2">Haloacid dehalogenase-like hydrolase domain-containing 5</fullName>
    </recommendedName>
</protein>
<dbReference type="InterPro" id="IPR050324">
    <property type="entry name" value="CDP-alcohol_PTase-I"/>
</dbReference>
<dbReference type="Pfam" id="PF13242">
    <property type="entry name" value="Hydrolase_like"/>
    <property type="match status" value="1"/>
</dbReference>
<dbReference type="InterPro" id="IPR006353">
    <property type="entry name" value="HAD-SF_hydro_IIA_CECR5"/>
</dbReference>
<keyword evidence="4" id="KW-1185">Reference proteome</keyword>
<evidence type="ECO:0000256" key="2">
    <source>
        <dbReference type="ARBA" id="ARBA00069384"/>
    </source>
</evidence>
<dbReference type="AlphaFoldDB" id="A0A813VEP8"/>
<dbReference type="FunFam" id="3.40.50.1000:FF:000081">
    <property type="entry name" value="Haloacid dehalogenase like hydrolase domain containing 5"/>
    <property type="match status" value="1"/>
</dbReference>
<dbReference type="Proteomes" id="UP000663879">
    <property type="component" value="Unassembled WGS sequence"/>
</dbReference>
<dbReference type="InterPro" id="IPR006357">
    <property type="entry name" value="HAD-SF_hydro_IIA"/>
</dbReference>
<dbReference type="Pfam" id="PF13344">
    <property type="entry name" value="Hydrolase_6"/>
    <property type="match status" value="1"/>
</dbReference>
<dbReference type="NCBIfam" id="TIGR01456">
    <property type="entry name" value="CECR5"/>
    <property type="match status" value="1"/>
</dbReference>
<organism evidence="3 4">
    <name type="scientific">Brachionus calyciflorus</name>
    <dbReference type="NCBI Taxonomy" id="104777"/>
    <lineage>
        <taxon>Eukaryota</taxon>
        <taxon>Metazoa</taxon>
        <taxon>Spiralia</taxon>
        <taxon>Gnathifera</taxon>
        <taxon>Rotifera</taxon>
        <taxon>Eurotatoria</taxon>
        <taxon>Monogononta</taxon>
        <taxon>Pseudotrocha</taxon>
        <taxon>Ploima</taxon>
        <taxon>Brachionidae</taxon>
        <taxon>Brachionus</taxon>
    </lineage>
</organism>
<dbReference type="InterPro" id="IPR023214">
    <property type="entry name" value="HAD_sf"/>
</dbReference>
<dbReference type="Gene3D" id="3.40.50.1000">
    <property type="entry name" value="HAD superfamily/HAD-like"/>
    <property type="match status" value="2"/>
</dbReference>
<dbReference type="PANTHER" id="PTHR14269">
    <property type="entry name" value="CDP-DIACYLGLYCEROL--GLYCEROL-3-PHOSPHATE 3-PHOSPHATIDYLTRANSFERASE-RELATED"/>
    <property type="match status" value="1"/>
</dbReference>
<dbReference type="PANTHER" id="PTHR14269:SF4">
    <property type="entry name" value="CAT EYE SYNDROME CRITICAL REGION PROTEIN 5"/>
    <property type="match status" value="1"/>
</dbReference>
<dbReference type="GO" id="GO:0005739">
    <property type="term" value="C:mitochondrion"/>
    <property type="evidence" value="ECO:0007669"/>
    <property type="project" value="TreeGrafter"/>
</dbReference>
<dbReference type="OrthoDB" id="10251048at2759"/>
<name>A0A813VEP8_9BILA</name>
<dbReference type="SUPFAM" id="SSF56784">
    <property type="entry name" value="HAD-like"/>
    <property type="match status" value="1"/>
</dbReference>
<dbReference type="EMBL" id="CAJNOC010001204">
    <property type="protein sequence ID" value="CAF0844390.1"/>
    <property type="molecule type" value="Genomic_DNA"/>
</dbReference>
<proteinExistence type="predicted"/>
<keyword evidence="1" id="KW-0732">Signal</keyword>
<reference evidence="3" key="1">
    <citation type="submission" date="2021-02" db="EMBL/GenBank/DDBJ databases">
        <authorList>
            <person name="Nowell W R."/>
        </authorList>
    </citation>
    <scope>NUCLEOTIDE SEQUENCE</scope>
    <source>
        <strain evidence="3">Ploen Becks lab</strain>
    </source>
</reference>
<comment type="caution">
    <text evidence="3">The sequence shown here is derived from an EMBL/GenBank/DDBJ whole genome shotgun (WGS) entry which is preliminary data.</text>
</comment>
<dbReference type="InterPro" id="IPR036412">
    <property type="entry name" value="HAD-like_sf"/>
</dbReference>
<dbReference type="GO" id="GO:0046474">
    <property type="term" value="P:glycerophospholipid biosynthetic process"/>
    <property type="evidence" value="ECO:0007669"/>
    <property type="project" value="TreeGrafter"/>
</dbReference>
<evidence type="ECO:0000313" key="3">
    <source>
        <dbReference type="EMBL" id="CAF0844390.1"/>
    </source>
</evidence>
<dbReference type="NCBIfam" id="TIGR01460">
    <property type="entry name" value="HAD-SF-IIA"/>
    <property type="match status" value="1"/>
</dbReference>